<organism evidence="14 15">
    <name type="scientific">Pseudocohnilembus persalinus</name>
    <name type="common">Ciliate</name>
    <dbReference type="NCBI Taxonomy" id="266149"/>
    <lineage>
        <taxon>Eukaryota</taxon>
        <taxon>Sar</taxon>
        <taxon>Alveolata</taxon>
        <taxon>Ciliophora</taxon>
        <taxon>Intramacronucleata</taxon>
        <taxon>Oligohymenophorea</taxon>
        <taxon>Scuticociliatia</taxon>
        <taxon>Philasterida</taxon>
        <taxon>Pseudocohnilembidae</taxon>
        <taxon>Pseudocohnilembus</taxon>
    </lineage>
</organism>
<dbReference type="Pfam" id="PF00120">
    <property type="entry name" value="Gln-synt_C"/>
    <property type="match status" value="1"/>
</dbReference>
<dbReference type="InterPro" id="IPR036651">
    <property type="entry name" value="Gln_synt_N_sf"/>
</dbReference>
<evidence type="ECO:0000256" key="9">
    <source>
        <dbReference type="PROSITE-ProRule" id="PRU01330"/>
    </source>
</evidence>
<dbReference type="PANTHER" id="PTHR20852">
    <property type="entry name" value="GLUTAMINE SYNTHETASE"/>
    <property type="match status" value="1"/>
</dbReference>
<evidence type="ECO:0000256" key="3">
    <source>
        <dbReference type="ARBA" id="ARBA00012937"/>
    </source>
</evidence>
<dbReference type="EMBL" id="LDAU01000077">
    <property type="protein sequence ID" value="KRX07969.1"/>
    <property type="molecule type" value="Genomic_DNA"/>
</dbReference>
<name>A0A0V0R0I5_PSEPJ</name>
<dbReference type="InterPro" id="IPR027302">
    <property type="entry name" value="Gln_synth_N_conserv_site"/>
</dbReference>
<dbReference type="SUPFAM" id="SSF55931">
    <property type="entry name" value="Glutamine synthetase/guanido kinase"/>
    <property type="match status" value="1"/>
</dbReference>
<keyword evidence="15" id="KW-1185">Reference proteome</keyword>
<dbReference type="InterPro" id="IPR050292">
    <property type="entry name" value="Glutamine_Synthetase"/>
</dbReference>
<protein>
    <recommendedName>
        <fullName evidence="3 11">Glutamine synthetase</fullName>
        <ecNumber evidence="3 11">6.3.1.2</ecNumber>
    </recommendedName>
</protein>
<evidence type="ECO:0000256" key="5">
    <source>
        <dbReference type="ARBA" id="ARBA00022598"/>
    </source>
</evidence>
<dbReference type="InterPro" id="IPR008147">
    <property type="entry name" value="Gln_synt_N"/>
</dbReference>
<dbReference type="SMART" id="SM01230">
    <property type="entry name" value="Gln-synt_C"/>
    <property type="match status" value="1"/>
</dbReference>
<comment type="subcellular location">
    <subcellularLocation>
        <location evidence="1">Cytoplasm</location>
    </subcellularLocation>
</comment>
<evidence type="ECO:0000256" key="8">
    <source>
        <dbReference type="ARBA" id="ARBA00049436"/>
    </source>
</evidence>
<keyword evidence="6 11" id="KW-0547">Nucleotide-binding</keyword>
<dbReference type="Gene3D" id="3.30.590.10">
    <property type="entry name" value="Glutamine synthetase/guanido kinase, catalytic domain"/>
    <property type="match status" value="1"/>
</dbReference>
<dbReference type="InterPro" id="IPR014746">
    <property type="entry name" value="Gln_synth/guanido_kin_cat_dom"/>
</dbReference>
<dbReference type="InterPro" id="IPR008146">
    <property type="entry name" value="Gln_synth_cat_dom"/>
</dbReference>
<dbReference type="Proteomes" id="UP000054937">
    <property type="component" value="Unassembled WGS sequence"/>
</dbReference>
<feature type="domain" description="GS catalytic" evidence="13">
    <location>
        <begin position="109"/>
        <end position="389"/>
    </location>
</feature>
<evidence type="ECO:0000259" key="12">
    <source>
        <dbReference type="PROSITE" id="PS51986"/>
    </source>
</evidence>
<evidence type="ECO:0000256" key="4">
    <source>
        <dbReference type="ARBA" id="ARBA00022490"/>
    </source>
</evidence>
<dbReference type="AlphaFoldDB" id="A0A0V0R0I5"/>
<accession>A0A0V0R0I5</accession>
<dbReference type="EC" id="6.3.1.2" evidence="3 11"/>
<dbReference type="GO" id="GO:0005737">
    <property type="term" value="C:cytoplasm"/>
    <property type="evidence" value="ECO:0007669"/>
    <property type="project" value="UniProtKB-SubCell"/>
</dbReference>
<evidence type="ECO:0000313" key="15">
    <source>
        <dbReference type="Proteomes" id="UP000054937"/>
    </source>
</evidence>
<reference evidence="14 15" key="1">
    <citation type="journal article" date="2015" name="Sci. Rep.">
        <title>Genome of the facultative scuticociliatosis pathogen Pseudocohnilembus persalinus provides insight into its virulence through horizontal gene transfer.</title>
        <authorList>
            <person name="Xiong J."/>
            <person name="Wang G."/>
            <person name="Cheng J."/>
            <person name="Tian M."/>
            <person name="Pan X."/>
            <person name="Warren A."/>
            <person name="Jiang C."/>
            <person name="Yuan D."/>
            <person name="Miao W."/>
        </authorList>
    </citation>
    <scope>NUCLEOTIDE SEQUENCE [LARGE SCALE GENOMIC DNA]</scope>
    <source>
        <strain evidence="14">36N120E</strain>
    </source>
</reference>
<dbReference type="InterPro" id="IPR027303">
    <property type="entry name" value="Gln_synth_gly_rich_site"/>
</dbReference>
<comment type="catalytic activity">
    <reaction evidence="8 11">
        <text>L-glutamate + NH4(+) + ATP = L-glutamine + ADP + phosphate + H(+)</text>
        <dbReference type="Rhea" id="RHEA:16169"/>
        <dbReference type="ChEBI" id="CHEBI:15378"/>
        <dbReference type="ChEBI" id="CHEBI:28938"/>
        <dbReference type="ChEBI" id="CHEBI:29985"/>
        <dbReference type="ChEBI" id="CHEBI:30616"/>
        <dbReference type="ChEBI" id="CHEBI:43474"/>
        <dbReference type="ChEBI" id="CHEBI:58359"/>
        <dbReference type="ChEBI" id="CHEBI:456216"/>
        <dbReference type="EC" id="6.3.1.2"/>
    </reaction>
</comment>
<evidence type="ECO:0000256" key="1">
    <source>
        <dbReference type="ARBA" id="ARBA00004496"/>
    </source>
</evidence>
<keyword evidence="5 11" id="KW-0436">Ligase</keyword>
<dbReference type="OMA" id="TKDYADH"/>
<dbReference type="Gene3D" id="3.10.20.70">
    <property type="entry name" value="Glutamine synthetase, N-terminal domain"/>
    <property type="match status" value="1"/>
</dbReference>
<keyword evidence="7 11" id="KW-0067">ATP-binding</keyword>
<evidence type="ECO:0000256" key="10">
    <source>
        <dbReference type="RuleBase" id="RU000384"/>
    </source>
</evidence>
<dbReference type="InParanoid" id="A0A0V0R0I5"/>
<dbReference type="PROSITE" id="PS00180">
    <property type="entry name" value="GLNA_1"/>
    <property type="match status" value="1"/>
</dbReference>
<evidence type="ECO:0000313" key="14">
    <source>
        <dbReference type="EMBL" id="KRX07969.1"/>
    </source>
</evidence>
<dbReference type="PROSITE" id="PS51987">
    <property type="entry name" value="GS_CATALYTIC"/>
    <property type="match status" value="1"/>
</dbReference>
<evidence type="ECO:0000256" key="6">
    <source>
        <dbReference type="ARBA" id="ARBA00022741"/>
    </source>
</evidence>
<feature type="domain" description="GS beta-grasp" evidence="12">
    <location>
        <begin position="25"/>
        <end position="105"/>
    </location>
</feature>
<dbReference type="GO" id="GO:0006542">
    <property type="term" value="P:glutamine biosynthetic process"/>
    <property type="evidence" value="ECO:0007669"/>
    <property type="project" value="InterPro"/>
</dbReference>
<evidence type="ECO:0000259" key="13">
    <source>
        <dbReference type="PROSITE" id="PS51987"/>
    </source>
</evidence>
<comment type="similarity">
    <text evidence="2 9 10">Belongs to the glutamine synthetase family.</text>
</comment>
<gene>
    <name evidence="14" type="ORF">PPERSA_10604</name>
</gene>
<dbReference type="GO" id="GO:0004356">
    <property type="term" value="F:glutamine synthetase activity"/>
    <property type="evidence" value="ECO:0007669"/>
    <property type="project" value="UniProtKB-EC"/>
</dbReference>
<dbReference type="FunFam" id="3.30.590.10:FF:000011">
    <property type="entry name" value="Glutamine synthetase"/>
    <property type="match status" value="1"/>
</dbReference>
<dbReference type="GO" id="GO:0005524">
    <property type="term" value="F:ATP binding"/>
    <property type="evidence" value="ECO:0007669"/>
    <property type="project" value="UniProtKB-KW"/>
</dbReference>
<proteinExistence type="inferred from homology"/>
<dbReference type="OrthoDB" id="1936100at2759"/>
<comment type="caution">
    <text evidence="14">The sequence shown here is derived from an EMBL/GenBank/DDBJ whole genome shotgun (WGS) entry which is preliminary data.</text>
</comment>
<sequence>MQNEIQAARNFNYYPWTEHALKDKTIVEYIWIDGTAKGLRGKTKVTSQKITSLEQLDWWTYDGSSTEQANTNDSEIWIKPVALFRDPFRGNGNLIALCEGYNSDKKTPAKGNFRQYATKVFNETASEDPWFGIEQEYFLFVRQGTTHRWPLGWPEGGFPYRQGRYYCGVGDYNCFGRAVVEQHLRLCLDAGVQLAGLNAEVAPGQWEFQVGISRGIECGDHMQLARYILLRIGEELGIDVILDPKPIRGDWNGSGCHTNYSTKSTRAEGGYEVIKKHMVALKEKHLEHIFLYGEGNTYRLTGTHETASHSIFDYKEGGRGSSIRIPVTTLTEGKGYYEDRRPASNIDPYLVSAIIADTTILNSKFCKELVEAYRRFKDQREDDTVVICK</sequence>
<evidence type="ECO:0000256" key="7">
    <source>
        <dbReference type="ARBA" id="ARBA00022840"/>
    </source>
</evidence>
<dbReference type="PANTHER" id="PTHR20852:SF57">
    <property type="entry name" value="GLUTAMINE SYNTHETASE 2 CYTOPLASMIC"/>
    <property type="match status" value="1"/>
</dbReference>
<dbReference type="PROSITE" id="PS00181">
    <property type="entry name" value="GLNA_ATP"/>
    <property type="match status" value="1"/>
</dbReference>
<dbReference type="PROSITE" id="PS51986">
    <property type="entry name" value="GS_BETA_GRASP"/>
    <property type="match status" value="1"/>
</dbReference>
<evidence type="ECO:0000256" key="2">
    <source>
        <dbReference type="ARBA" id="ARBA00009897"/>
    </source>
</evidence>
<dbReference type="SUPFAM" id="SSF54368">
    <property type="entry name" value="Glutamine synthetase, N-terminal domain"/>
    <property type="match status" value="1"/>
</dbReference>
<evidence type="ECO:0000256" key="11">
    <source>
        <dbReference type="RuleBase" id="RU004356"/>
    </source>
</evidence>
<keyword evidence="4" id="KW-0963">Cytoplasm</keyword>